<feature type="domain" description="YqgF/RNase H-like" evidence="6">
    <location>
        <begin position="1"/>
        <end position="101"/>
    </location>
</feature>
<dbReference type="InterPro" id="IPR005227">
    <property type="entry name" value="YqgF"/>
</dbReference>
<comment type="subcellular location">
    <subcellularLocation>
        <location evidence="5">Cytoplasm</location>
    </subcellularLocation>
</comment>
<evidence type="ECO:0000313" key="7">
    <source>
        <dbReference type="EMBL" id="OHA54895.1"/>
    </source>
</evidence>
<dbReference type="InterPro" id="IPR037027">
    <property type="entry name" value="YqgF/RNaseH-like_dom_sf"/>
</dbReference>
<keyword evidence="1 5" id="KW-0963">Cytoplasm</keyword>
<accession>A0A1G2Q2T2</accession>
<dbReference type="Pfam" id="PF03652">
    <property type="entry name" value="RuvX"/>
    <property type="match status" value="1"/>
</dbReference>
<dbReference type="InterPro" id="IPR006641">
    <property type="entry name" value="YqgF/RNaseH-like_dom"/>
</dbReference>
<dbReference type="HAMAP" id="MF_00651">
    <property type="entry name" value="Nuclease_YqgF"/>
    <property type="match status" value="1"/>
</dbReference>
<evidence type="ECO:0000256" key="3">
    <source>
        <dbReference type="ARBA" id="ARBA00022722"/>
    </source>
</evidence>
<dbReference type="Proteomes" id="UP000178199">
    <property type="component" value="Unassembled WGS sequence"/>
</dbReference>
<evidence type="ECO:0000259" key="6">
    <source>
        <dbReference type="SMART" id="SM00732"/>
    </source>
</evidence>
<evidence type="ECO:0000256" key="5">
    <source>
        <dbReference type="HAMAP-Rule" id="MF_00651"/>
    </source>
</evidence>
<dbReference type="PANTHER" id="PTHR33317:SF4">
    <property type="entry name" value="POLYNUCLEOTIDYL TRANSFERASE, RIBONUCLEASE H-LIKE SUPERFAMILY PROTEIN"/>
    <property type="match status" value="1"/>
</dbReference>
<dbReference type="NCBIfam" id="TIGR00250">
    <property type="entry name" value="RNAse_H_YqgF"/>
    <property type="match status" value="1"/>
</dbReference>
<evidence type="ECO:0000313" key="8">
    <source>
        <dbReference type="Proteomes" id="UP000178199"/>
    </source>
</evidence>
<dbReference type="GO" id="GO:0005829">
    <property type="term" value="C:cytosol"/>
    <property type="evidence" value="ECO:0007669"/>
    <property type="project" value="TreeGrafter"/>
</dbReference>
<comment type="caution">
    <text evidence="7">The sequence shown here is derived from an EMBL/GenBank/DDBJ whole genome shotgun (WGS) entry which is preliminary data.</text>
</comment>
<dbReference type="GO" id="GO:0004518">
    <property type="term" value="F:nuclease activity"/>
    <property type="evidence" value="ECO:0007669"/>
    <property type="project" value="UniProtKB-KW"/>
</dbReference>
<keyword evidence="2 5" id="KW-0690">Ribosome biogenesis</keyword>
<comment type="similarity">
    <text evidence="5">Belongs to the YqgF HJR family.</text>
</comment>
<evidence type="ECO:0000256" key="1">
    <source>
        <dbReference type="ARBA" id="ARBA00022490"/>
    </source>
</evidence>
<keyword evidence="4 5" id="KW-0378">Hydrolase</keyword>
<dbReference type="AlphaFoldDB" id="A0A1G2Q2T2"/>
<gene>
    <name evidence="7" type="ORF">A2429_03340</name>
</gene>
<evidence type="ECO:0000256" key="4">
    <source>
        <dbReference type="ARBA" id="ARBA00022801"/>
    </source>
</evidence>
<dbReference type="Gene3D" id="3.30.420.140">
    <property type="entry name" value="YqgF/RNase H-like domain"/>
    <property type="match status" value="1"/>
</dbReference>
<dbReference type="CDD" id="cd16964">
    <property type="entry name" value="YqgF"/>
    <property type="match status" value="1"/>
</dbReference>
<dbReference type="GO" id="GO:0000967">
    <property type="term" value="P:rRNA 5'-end processing"/>
    <property type="evidence" value="ECO:0007669"/>
    <property type="project" value="UniProtKB-UniRule"/>
</dbReference>
<reference evidence="7 8" key="1">
    <citation type="journal article" date="2016" name="Nat. Commun.">
        <title>Thousands of microbial genomes shed light on interconnected biogeochemical processes in an aquifer system.</title>
        <authorList>
            <person name="Anantharaman K."/>
            <person name="Brown C.T."/>
            <person name="Hug L.A."/>
            <person name="Sharon I."/>
            <person name="Castelle C.J."/>
            <person name="Probst A.J."/>
            <person name="Thomas B.C."/>
            <person name="Singh A."/>
            <person name="Wilkins M.J."/>
            <person name="Karaoz U."/>
            <person name="Brodie E.L."/>
            <person name="Williams K.H."/>
            <person name="Hubbard S.S."/>
            <person name="Banfield J.F."/>
        </authorList>
    </citation>
    <scope>NUCLEOTIDE SEQUENCE [LARGE SCALE GENOMIC DNA]</scope>
</reference>
<evidence type="ECO:0000256" key="2">
    <source>
        <dbReference type="ARBA" id="ARBA00022517"/>
    </source>
</evidence>
<dbReference type="EC" id="3.1.-.-" evidence="5"/>
<comment type="function">
    <text evidence="5">Could be a nuclease involved in processing of the 5'-end of pre-16S rRNA.</text>
</comment>
<keyword evidence="3 5" id="KW-0540">Nuclease</keyword>
<dbReference type="InterPro" id="IPR012337">
    <property type="entry name" value="RNaseH-like_sf"/>
</dbReference>
<protein>
    <recommendedName>
        <fullName evidence="5">Putative pre-16S rRNA nuclease</fullName>
        <ecNumber evidence="5">3.1.-.-</ecNumber>
    </recommendedName>
</protein>
<dbReference type="EMBL" id="MHTD01000052">
    <property type="protein sequence ID" value="OHA54895.1"/>
    <property type="molecule type" value="Genomic_DNA"/>
</dbReference>
<dbReference type="SUPFAM" id="SSF53098">
    <property type="entry name" value="Ribonuclease H-like"/>
    <property type="match status" value="1"/>
</dbReference>
<sequence length="136" mass="15280">MKVLAIDYGAKRVGLAIGDSETNLALPHGVLADMNDDELVNRLKEIIIEEEIDIIIVGEPVTLMGHASEQTQKSREFAQFLEKYLTVPVKLFDERLTSRRADAATLGATMPTRNRDELAAMFLLQDYLDKQKSNNF</sequence>
<organism evidence="7 8">
    <name type="scientific">Candidatus Veblenbacteria bacterium RIFOXYC1_FULL_42_9</name>
    <dbReference type="NCBI Taxonomy" id="1802427"/>
    <lineage>
        <taxon>Bacteria</taxon>
        <taxon>Candidatus Vebleniibacteriota</taxon>
    </lineage>
</organism>
<dbReference type="PANTHER" id="PTHR33317">
    <property type="entry name" value="POLYNUCLEOTIDYL TRANSFERASE, RIBONUCLEASE H-LIKE SUPERFAMILY PROTEIN"/>
    <property type="match status" value="1"/>
</dbReference>
<dbReference type="SMART" id="SM00732">
    <property type="entry name" value="YqgFc"/>
    <property type="match status" value="1"/>
</dbReference>
<name>A0A1G2Q2T2_9BACT</name>
<proteinExistence type="inferred from homology"/>
<dbReference type="GO" id="GO:0016788">
    <property type="term" value="F:hydrolase activity, acting on ester bonds"/>
    <property type="evidence" value="ECO:0007669"/>
    <property type="project" value="UniProtKB-UniRule"/>
</dbReference>